<feature type="compositionally biased region" description="Polar residues" evidence="1">
    <location>
        <begin position="7"/>
        <end position="20"/>
    </location>
</feature>
<evidence type="ECO:0000256" key="1">
    <source>
        <dbReference type="SAM" id="MobiDB-lite"/>
    </source>
</evidence>
<organism evidence="3 4">
    <name type="scientific">Nitrosomonas ureae</name>
    <dbReference type="NCBI Taxonomy" id="44577"/>
    <lineage>
        <taxon>Bacteria</taxon>
        <taxon>Pseudomonadati</taxon>
        <taxon>Pseudomonadota</taxon>
        <taxon>Betaproteobacteria</taxon>
        <taxon>Nitrosomonadales</taxon>
        <taxon>Nitrosomonadaceae</taxon>
        <taxon>Nitrosomonas</taxon>
    </lineage>
</organism>
<feature type="compositionally biased region" description="Polar residues" evidence="1">
    <location>
        <begin position="439"/>
        <end position="450"/>
    </location>
</feature>
<dbReference type="Proteomes" id="UP000242498">
    <property type="component" value="Chromosome I"/>
</dbReference>
<feature type="domain" description="DUF3631" evidence="2">
    <location>
        <begin position="249"/>
        <end position="429"/>
    </location>
</feature>
<proteinExistence type="predicted"/>
<dbReference type="InterPro" id="IPR022081">
    <property type="entry name" value="DUF3631"/>
</dbReference>
<gene>
    <name evidence="3" type="ORF">SAMN06296273_0705</name>
</gene>
<protein>
    <recommendedName>
        <fullName evidence="2">DUF3631 domain-containing protein</fullName>
    </recommendedName>
</protein>
<reference evidence="3 4" key="1">
    <citation type="submission" date="2017-08" db="EMBL/GenBank/DDBJ databases">
        <authorList>
            <person name="de Groot N.N."/>
        </authorList>
    </citation>
    <scope>NUCLEOTIDE SEQUENCE [LARGE SCALE GENOMIC DNA]</scope>
    <source>
        <strain evidence="3 4">Nm15</strain>
    </source>
</reference>
<evidence type="ECO:0000259" key="2">
    <source>
        <dbReference type="Pfam" id="PF12307"/>
    </source>
</evidence>
<evidence type="ECO:0000313" key="3">
    <source>
        <dbReference type="EMBL" id="SNX59264.1"/>
    </source>
</evidence>
<dbReference type="OrthoDB" id="5959484at2"/>
<dbReference type="AlphaFoldDB" id="A0A285BVF1"/>
<dbReference type="RefSeq" id="WP_096292031.1">
    <property type="nucleotide sequence ID" value="NZ_LT907782.1"/>
</dbReference>
<accession>A0A285BVF1</accession>
<evidence type="ECO:0000313" key="4">
    <source>
        <dbReference type="Proteomes" id="UP000242498"/>
    </source>
</evidence>
<sequence>MAFETIPATQEQQAAFADQSTETMQETLARLAKLHPMEYDRVRIEEAKRLKCRPATLDSLVKIERKDTATDESLVEQTEPYHSAVDLADVLNEIKAVFNRHAILPPHADIVMPLWCVFSWFIEVVYFAPLLIIRAPESECGKTTVKDIVELFVRRPLPNEGVSIAAMFRVVEQEQPTLLLDDADSWLLRDPNDERHSLINSGHKRGGKVLRCVGDNHELKAFKTFCAKVLAFIGKSKDTLHNRSIEIVLRRKMAGERIQSLRNIDRSSINLIRSKLARIEIDYSSVVASAKPSLPAGIDNRAADNWEPLLAIADIAGVEWAELARKAALALNKDKETVVSTGAELLADIQQIFENKGTNKIRTADLVQALCDDTEAGWQTYNHGRPISPRQVAKRLAEYSIRPKTIRFGYSDTPKGYELEQFQDAFARYLHTPPENGILSATTPQPSNHKAFSVADNPPQNPSATRSATLEPASHNDCGGVADKTPLTQKCIRI</sequence>
<name>A0A285BVF1_9PROT</name>
<feature type="region of interest" description="Disordered" evidence="1">
    <location>
        <begin position="436"/>
        <end position="481"/>
    </location>
</feature>
<feature type="region of interest" description="Disordered" evidence="1">
    <location>
        <begin position="1"/>
        <end position="20"/>
    </location>
</feature>
<dbReference type="EMBL" id="LT907782">
    <property type="protein sequence ID" value="SNX59264.1"/>
    <property type="molecule type" value="Genomic_DNA"/>
</dbReference>
<dbReference type="Pfam" id="PF12307">
    <property type="entry name" value="DUF3631"/>
    <property type="match status" value="1"/>
</dbReference>